<accession>A0A0L1J2X9</accession>
<dbReference type="EMBL" id="JNOM01000128">
    <property type="protein sequence ID" value="KNG86092.1"/>
    <property type="molecule type" value="Genomic_DNA"/>
</dbReference>
<dbReference type="RefSeq" id="XP_015407015.1">
    <property type="nucleotide sequence ID" value="XM_015550127.1"/>
</dbReference>
<keyword evidence="3" id="KW-1185">Reference proteome</keyword>
<protein>
    <submittedName>
        <fullName evidence="2">Zn(II)2Cys6 transcription factor</fullName>
    </submittedName>
</protein>
<evidence type="ECO:0000256" key="1">
    <source>
        <dbReference type="SAM" id="MobiDB-lite"/>
    </source>
</evidence>
<organism evidence="2 3">
    <name type="scientific">Aspergillus nomiae NRRL (strain ATCC 15546 / NRRL 13137 / CBS 260.88 / M93)</name>
    <dbReference type="NCBI Taxonomy" id="1509407"/>
    <lineage>
        <taxon>Eukaryota</taxon>
        <taxon>Fungi</taxon>
        <taxon>Dikarya</taxon>
        <taxon>Ascomycota</taxon>
        <taxon>Pezizomycotina</taxon>
        <taxon>Eurotiomycetes</taxon>
        <taxon>Eurotiomycetidae</taxon>
        <taxon>Eurotiales</taxon>
        <taxon>Aspergillaceae</taxon>
        <taxon>Aspergillus</taxon>
        <taxon>Aspergillus subgen. Circumdati</taxon>
    </lineage>
</organism>
<proteinExistence type="predicted"/>
<comment type="caution">
    <text evidence="2">The sequence shown here is derived from an EMBL/GenBank/DDBJ whole genome shotgun (WGS) entry which is preliminary data.</text>
</comment>
<reference evidence="2 3" key="1">
    <citation type="submission" date="2014-06" db="EMBL/GenBank/DDBJ databases">
        <title>The Genome of the Aflatoxigenic Filamentous Fungus Aspergillus nomius.</title>
        <authorList>
            <person name="Moore M.G."/>
            <person name="Shannon B.M."/>
            <person name="Brian M.M."/>
        </authorList>
    </citation>
    <scope>NUCLEOTIDE SEQUENCE [LARGE SCALE GENOMIC DNA]</scope>
    <source>
        <strain evidence="2 3">NRRL 13137</strain>
    </source>
</reference>
<name>A0A0L1J2X9_ASPN3</name>
<dbReference type="GeneID" id="26806674"/>
<feature type="region of interest" description="Disordered" evidence="1">
    <location>
        <begin position="138"/>
        <end position="203"/>
    </location>
</feature>
<evidence type="ECO:0000313" key="2">
    <source>
        <dbReference type="EMBL" id="KNG86092.1"/>
    </source>
</evidence>
<dbReference type="Proteomes" id="UP000037505">
    <property type="component" value="Unassembled WGS sequence"/>
</dbReference>
<gene>
    <name evidence="2" type="ORF">ANOM_004870</name>
</gene>
<feature type="compositionally biased region" description="Basic and acidic residues" evidence="1">
    <location>
        <begin position="170"/>
        <end position="190"/>
    </location>
</feature>
<evidence type="ECO:0000313" key="3">
    <source>
        <dbReference type="Proteomes" id="UP000037505"/>
    </source>
</evidence>
<sequence length="203" mass="22040">MHGLGENQSLLDDVSAKLSKVDVATIRSSSLPDTEIEHMLRSVYNLVDSLRQDSESILHNFGIADSALNDADYGVSVAEARYSNADDDVFGRLEDDKKKEDAKIQTDLKSKLDSVRAGPAEIAATINNLLKSLGKAPITKRNHSSESVPAGHPIDVLFPGPRPTASAGPKKPDEGLEHQERLRKALENAKRRNAARNTPQPPS</sequence>
<dbReference type="AlphaFoldDB" id="A0A0L1J2X9"/>
<dbReference type="STRING" id="1509407.A0A0L1J2X9"/>